<evidence type="ECO:0000313" key="1">
    <source>
        <dbReference type="EMBL" id="ROI27845.1"/>
    </source>
</evidence>
<organism evidence="1 2">
    <name type="scientific">Anabarilius grahami</name>
    <name type="common">Kanglang fish</name>
    <name type="synonym">Barilius grahami</name>
    <dbReference type="NCBI Taxonomy" id="495550"/>
    <lineage>
        <taxon>Eukaryota</taxon>
        <taxon>Metazoa</taxon>
        <taxon>Chordata</taxon>
        <taxon>Craniata</taxon>
        <taxon>Vertebrata</taxon>
        <taxon>Euteleostomi</taxon>
        <taxon>Actinopterygii</taxon>
        <taxon>Neopterygii</taxon>
        <taxon>Teleostei</taxon>
        <taxon>Ostariophysi</taxon>
        <taxon>Cypriniformes</taxon>
        <taxon>Xenocyprididae</taxon>
        <taxon>Xenocypridinae</taxon>
        <taxon>Xenocypridinae incertae sedis</taxon>
        <taxon>Anabarilius</taxon>
    </lineage>
</organism>
<sequence length="97" mass="10938">MVGPRVSRLNIAQSVTLPPLDCRRPRVHPGAIISPGKWCTRTWPYGYLSDQDTLMESGRNEDEEVKDIKTLLNRLSVAGPTSSGLCEKQKEKFHMLE</sequence>
<gene>
    <name evidence="1" type="ORF">DPX16_23167</name>
</gene>
<reference evidence="1 2" key="1">
    <citation type="submission" date="2018-10" db="EMBL/GenBank/DDBJ databases">
        <title>Genome assembly for a Yunnan-Guizhou Plateau 3E fish, Anabarilius grahami (Regan), and its evolutionary and genetic applications.</title>
        <authorList>
            <person name="Jiang W."/>
        </authorList>
    </citation>
    <scope>NUCLEOTIDE SEQUENCE [LARGE SCALE GENOMIC DNA]</scope>
    <source>
        <strain evidence="1">AG-KIZ</strain>
        <tissue evidence="1">Muscle</tissue>
    </source>
</reference>
<dbReference type="AlphaFoldDB" id="A0A3N0XHT7"/>
<keyword evidence="2" id="KW-1185">Reference proteome</keyword>
<proteinExistence type="predicted"/>
<evidence type="ECO:0000313" key="2">
    <source>
        <dbReference type="Proteomes" id="UP000281406"/>
    </source>
</evidence>
<dbReference type="EMBL" id="RJVU01073043">
    <property type="protein sequence ID" value="ROI27845.1"/>
    <property type="molecule type" value="Genomic_DNA"/>
</dbReference>
<protein>
    <submittedName>
        <fullName evidence="1">Uncharacterized protein</fullName>
    </submittedName>
</protein>
<comment type="caution">
    <text evidence="1">The sequence shown here is derived from an EMBL/GenBank/DDBJ whole genome shotgun (WGS) entry which is preliminary data.</text>
</comment>
<dbReference type="Proteomes" id="UP000281406">
    <property type="component" value="Unassembled WGS sequence"/>
</dbReference>
<name>A0A3N0XHT7_ANAGA</name>
<accession>A0A3N0XHT7</accession>